<organism evidence="2 3">
    <name type="scientific">Gigaspora margarita</name>
    <dbReference type="NCBI Taxonomy" id="4874"/>
    <lineage>
        <taxon>Eukaryota</taxon>
        <taxon>Fungi</taxon>
        <taxon>Fungi incertae sedis</taxon>
        <taxon>Mucoromycota</taxon>
        <taxon>Glomeromycotina</taxon>
        <taxon>Glomeromycetes</taxon>
        <taxon>Diversisporales</taxon>
        <taxon>Gigasporaceae</taxon>
        <taxon>Gigaspora</taxon>
    </lineage>
</organism>
<evidence type="ECO:0000313" key="3">
    <source>
        <dbReference type="Proteomes" id="UP000439903"/>
    </source>
</evidence>
<evidence type="ECO:0000256" key="1">
    <source>
        <dbReference type="SAM" id="MobiDB-lite"/>
    </source>
</evidence>
<feature type="compositionally biased region" description="Low complexity" evidence="1">
    <location>
        <begin position="460"/>
        <end position="472"/>
    </location>
</feature>
<dbReference type="AlphaFoldDB" id="A0A8H4A525"/>
<feature type="region of interest" description="Disordered" evidence="1">
    <location>
        <begin position="459"/>
        <end position="480"/>
    </location>
</feature>
<feature type="compositionally biased region" description="Polar residues" evidence="1">
    <location>
        <begin position="89"/>
        <end position="102"/>
    </location>
</feature>
<protein>
    <submittedName>
        <fullName evidence="2">Uncharacterized protein</fullName>
    </submittedName>
</protein>
<reference evidence="2 3" key="1">
    <citation type="journal article" date="2019" name="Environ. Microbiol.">
        <title>At the nexus of three kingdoms: the genome of the mycorrhizal fungus Gigaspora margarita provides insights into plant, endobacterial and fungal interactions.</title>
        <authorList>
            <person name="Venice F."/>
            <person name="Ghignone S."/>
            <person name="Salvioli di Fossalunga A."/>
            <person name="Amselem J."/>
            <person name="Novero M."/>
            <person name="Xianan X."/>
            <person name="Sedzielewska Toro K."/>
            <person name="Morin E."/>
            <person name="Lipzen A."/>
            <person name="Grigoriev I.V."/>
            <person name="Henrissat B."/>
            <person name="Martin F.M."/>
            <person name="Bonfante P."/>
        </authorList>
    </citation>
    <scope>NUCLEOTIDE SEQUENCE [LARGE SCALE GENOMIC DNA]</scope>
    <source>
        <strain evidence="2 3">BEG34</strain>
    </source>
</reference>
<feature type="compositionally biased region" description="Polar residues" evidence="1">
    <location>
        <begin position="155"/>
        <end position="173"/>
    </location>
</feature>
<sequence>MTSPDEQKELKKKLDKELEFYLNFEQKIQPAIEEFRNSFPNGPHSQPRGPMPLGNYEIPFDEWCSYLVRAPPPTQKQRQYLSQPPPPSAQQKNATQVASNKQVPVGSDKPPNNTASSKSSKSISYLDFLEGLSKQHPYDSSSINKSMEEAEHVSTPKTMKSNTDNPSTSASNKMNRKDPLSNGKANIDSGKREFTRDDAKSVLEKFYETRKKRKASITIPTLDDVEIKKRNKGKEVATKRPPKKLPITKNPKVSKVAGYKRNYNKDIIITDREFTNDDEKTLGDPPTTNNPINNDLQKPVKQLIVKLKIPPRKQDSKSGDNHPTASHHENSWSSQQKHSKNGKSQIAEVNSDVPDYGNKGVKPLESGSTKGMKSTKIRDYQDISRNGKRKSAKSSSESSSQQTDIMDFDDTFKPQNPGQSTIEQRSIGVQSPVITVQINGAQTDYSYFNMRSIEVQTDPINIQNDSINSQNQEPGNDEDRSDMALFHHTLFESKSAKGRAYKHRAEKDTEKRSPLEKVSDYLESFLRYTEAVFHQHEADKNGYSYNFKYLNLEKLFDFIRATIEKQGNETPLAGLVKFVKAVILFKHWQLEQNRFHQVENNLLNAYINDSSASDSSVLNSKKAYEEYLNCLESMKKQVAKIHQTFEESKSQLGKRDLKINTDLKATLVFAQEMVNKWRDERGIVFTQIDI</sequence>
<dbReference type="OrthoDB" id="2421250at2759"/>
<accession>A0A8H4A525</accession>
<feature type="compositionally biased region" description="Basic and acidic residues" evidence="1">
    <location>
        <begin position="270"/>
        <end position="282"/>
    </location>
</feature>
<evidence type="ECO:0000313" key="2">
    <source>
        <dbReference type="EMBL" id="KAF0421769.1"/>
    </source>
</evidence>
<feature type="region of interest" description="Disordered" evidence="1">
    <location>
        <begin position="229"/>
        <end position="253"/>
    </location>
</feature>
<feature type="region of interest" description="Disordered" evidence="1">
    <location>
        <begin position="73"/>
        <end position="122"/>
    </location>
</feature>
<gene>
    <name evidence="2" type="ORF">F8M41_006707</name>
</gene>
<feature type="compositionally biased region" description="Basic and acidic residues" evidence="1">
    <location>
        <begin position="189"/>
        <end position="200"/>
    </location>
</feature>
<feature type="region of interest" description="Disordered" evidence="1">
    <location>
        <begin position="270"/>
        <end position="425"/>
    </location>
</feature>
<feature type="compositionally biased region" description="Basic and acidic residues" evidence="1">
    <location>
        <begin position="229"/>
        <end position="238"/>
    </location>
</feature>
<dbReference type="EMBL" id="WTPW01001663">
    <property type="protein sequence ID" value="KAF0421769.1"/>
    <property type="molecule type" value="Genomic_DNA"/>
</dbReference>
<comment type="caution">
    <text evidence="2">The sequence shown here is derived from an EMBL/GenBank/DDBJ whole genome shotgun (WGS) entry which is preliminary data.</text>
</comment>
<feature type="compositionally biased region" description="Basic and acidic residues" evidence="1">
    <location>
        <begin position="312"/>
        <end position="330"/>
    </location>
</feature>
<feature type="region of interest" description="Disordered" evidence="1">
    <location>
        <begin position="134"/>
        <end position="200"/>
    </location>
</feature>
<feature type="compositionally biased region" description="Low complexity" evidence="1">
    <location>
        <begin position="285"/>
        <end position="294"/>
    </location>
</feature>
<feature type="region of interest" description="Disordered" evidence="1">
    <location>
        <begin position="33"/>
        <end position="54"/>
    </location>
</feature>
<keyword evidence="3" id="KW-1185">Reference proteome</keyword>
<name>A0A8H4A525_GIGMA</name>
<proteinExistence type="predicted"/>
<dbReference type="Proteomes" id="UP000439903">
    <property type="component" value="Unassembled WGS sequence"/>
</dbReference>
<feature type="compositionally biased region" description="Polar residues" evidence="1">
    <location>
        <begin position="331"/>
        <end position="348"/>
    </location>
</feature>
<feature type="compositionally biased region" description="Polar residues" evidence="1">
    <location>
        <begin position="413"/>
        <end position="425"/>
    </location>
</feature>